<feature type="coiled-coil region" evidence="1">
    <location>
        <begin position="24"/>
        <end position="85"/>
    </location>
</feature>
<dbReference type="EMBL" id="CP019062">
    <property type="protein sequence ID" value="AVF35335.1"/>
    <property type="molecule type" value="Genomic_DNA"/>
</dbReference>
<dbReference type="KEGG" id="rox:BV494_10490"/>
<keyword evidence="3" id="KW-1185">Reference proteome</keyword>
<evidence type="ECO:0000313" key="2">
    <source>
        <dbReference type="EMBL" id="AVF35335.1"/>
    </source>
</evidence>
<evidence type="ECO:0000256" key="1">
    <source>
        <dbReference type="SAM" id="Coils"/>
    </source>
</evidence>
<sequence>MVMWLSAIIIFLILILILMRLAAIRELNTFKKEVQREIEKASDEGYREGVRFVSTGTKQIYEALIENKNENIDQLLHELEVLRAIENHHKTEAA</sequence>
<proteinExistence type="predicted"/>
<dbReference type="AlphaFoldDB" id="A0A2L1UQX6"/>
<dbReference type="Proteomes" id="UP000239197">
    <property type="component" value="Chromosome"/>
</dbReference>
<name>A0A2L1UQX6_9GAMM</name>
<protein>
    <submittedName>
        <fullName evidence="2">Uncharacterized protein</fullName>
    </submittedName>
</protein>
<keyword evidence="1" id="KW-0175">Coiled coil</keyword>
<gene>
    <name evidence="2" type="ORF">BV494_10490</name>
</gene>
<accession>A0A2L1UQX6</accession>
<evidence type="ECO:0000313" key="3">
    <source>
        <dbReference type="Proteomes" id="UP000239197"/>
    </source>
</evidence>
<reference evidence="3" key="1">
    <citation type="submission" date="2017-01" db="EMBL/GenBank/DDBJ databases">
        <title>Genome sequence of Rouxiella sp. ERMR1:05.</title>
        <authorList>
            <person name="Kumar R."/>
            <person name="Singh D."/>
            <person name="Kumar S."/>
        </authorList>
    </citation>
    <scope>NUCLEOTIDE SEQUENCE [LARGE SCALE GENOMIC DNA]</scope>
    <source>
        <strain evidence="3">ERMR1:05</strain>
    </source>
</reference>
<organism evidence="2 3">
    <name type="scientific">Rahnella sikkimica</name>
    <dbReference type="NCBI Taxonomy" id="1805933"/>
    <lineage>
        <taxon>Bacteria</taxon>
        <taxon>Pseudomonadati</taxon>
        <taxon>Pseudomonadota</taxon>
        <taxon>Gammaproteobacteria</taxon>
        <taxon>Enterobacterales</taxon>
        <taxon>Yersiniaceae</taxon>
        <taxon>Rahnella</taxon>
    </lineage>
</organism>
<dbReference type="RefSeq" id="WP_104922834.1">
    <property type="nucleotide sequence ID" value="NZ_CP019062.1"/>
</dbReference>